<accession>A0A8V1AG12</accession>
<reference evidence="4" key="2">
    <citation type="submission" date="2025-08" db="UniProtKB">
        <authorList>
            <consortium name="Ensembl"/>
        </authorList>
    </citation>
    <scope>IDENTIFICATION</scope>
    <source>
        <strain evidence="4">broiler</strain>
    </source>
</reference>
<evidence type="ECO:0000313" key="4">
    <source>
        <dbReference type="Ensembl" id="ENSGALP00010042196.1"/>
    </source>
</evidence>
<dbReference type="GO" id="GO:0003723">
    <property type="term" value="F:RNA binding"/>
    <property type="evidence" value="ECO:0007669"/>
    <property type="project" value="InterPro"/>
</dbReference>
<gene>
    <name evidence="4" type="primary">LSM7</name>
</gene>
<dbReference type="Ensembl" id="ENSGALT00010068649.1">
    <property type="protein sequence ID" value="ENSGALP00010042196.1"/>
    <property type="gene ID" value="ENSGALG00010028344.1"/>
</dbReference>
<sequence>MANVGGGGGGAGKMADKEKKKKESILDLSKYIDKTIRVKFQGGREASGVLKGFDPLLNLVLDGTIEYMRECLQLEVTHKDHQVQLLVPRSTTQNPNPVSESVVQRLLEQLGAVPTALGSCSMPTDPPLLFPQALLLSAEGGTAPLLSVRNCSYHEASPQPPLLWTE</sequence>
<keyword evidence="2" id="KW-0687">Ribonucleoprotein</keyword>
<evidence type="ECO:0000256" key="2">
    <source>
        <dbReference type="ARBA" id="ARBA00023274"/>
    </source>
</evidence>
<dbReference type="OrthoDB" id="2146at2759"/>
<proteinExistence type="evidence at protein level"/>
<keyword evidence="5" id="KW-1185">Reference proteome</keyword>
<reference evidence="4" key="3">
    <citation type="submission" date="2025-09" db="UniProtKB">
        <authorList>
            <consortium name="Ensembl"/>
        </authorList>
    </citation>
    <scope>IDENTIFICATION</scope>
    <source>
        <strain evidence="4">broiler</strain>
    </source>
</reference>
<dbReference type="Gene3D" id="2.30.30.100">
    <property type="match status" value="1"/>
</dbReference>
<protein>
    <submittedName>
        <fullName evidence="4">LSM7 homolog, U6 small nuclear RNA and mRNA degradation associated</fullName>
    </submittedName>
</protein>
<feature type="domain" description="Sm" evidence="3">
    <location>
        <begin position="23"/>
        <end position="92"/>
    </location>
</feature>
<dbReference type="SUPFAM" id="SSF50182">
    <property type="entry name" value="Sm-like ribonucleoproteins"/>
    <property type="match status" value="1"/>
</dbReference>
<dbReference type="GeneTree" id="ENSGT00510000047872"/>
<dbReference type="Proteomes" id="UP000000539">
    <property type="component" value="Chromosome 28"/>
</dbReference>
<reference evidence="4" key="1">
    <citation type="submission" date="2020-11" db="EMBL/GenBank/DDBJ databases">
        <title>Gallus gallus (Chicken) genome, bGalGal1, GRCg7b, maternal haplotype autosomes + Z &amp; W.</title>
        <authorList>
            <person name="Warren W."/>
            <person name="Formenti G."/>
            <person name="Fedrigo O."/>
            <person name="Haase B."/>
            <person name="Mountcastle J."/>
            <person name="Balacco J."/>
            <person name="Tracey A."/>
            <person name="Schneider V."/>
            <person name="Okimoto R."/>
            <person name="Cheng H."/>
            <person name="Hawken R."/>
            <person name="Howe K."/>
            <person name="Jarvis E.D."/>
        </authorList>
    </citation>
    <scope>NUCLEOTIDE SEQUENCE [LARGE SCALE GENOMIC DNA]</scope>
    <source>
        <strain evidence="4">Broiler</strain>
    </source>
</reference>
<dbReference type="PROSITE" id="PS52002">
    <property type="entry name" value="SM"/>
    <property type="match status" value="1"/>
</dbReference>
<organism evidence="4 5">
    <name type="scientific">Gallus gallus</name>
    <name type="common">Chicken</name>
    <dbReference type="NCBI Taxonomy" id="9031"/>
    <lineage>
        <taxon>Eukaryota</taxon>
        <taxon>Metazoa</taxon>
        <taxon>Chordata</taxon>
        <taxon>Craniata</taxon>
        <taxon>Vertebrata</taxon>
        <taxon>Euteleostomi</taxon>
        <taxon>Archelosauria</taxon>
        <taxon>Archosauria</taxon>
        <taxon>Dinosauria</taxon>
        <taxon>Saurischia</taxon>
        <taxon>Theropoda</taxon>
        <taxon>Coelurosauria</taxon>
        <taxon>Aves</taxon>
        <taxon>Neognathae</taxon>
        <taxon>Galloanserae</taxon>
        <taxon>Galliformes</taxon>
        <taxon>Phasianidae</taxon>
        <taxon>Phasianinae</taxon>
        <taxon>Gallus</taxon>
    </lineage>
</organism>
<dbReference type="FunCoup" id="A0A8V1AG12">
    <property type="interactions" value="125"/>
</dbReference>
<keyword evidence="6" id="KW-1267">Proteomics identification</keyword>
<comment type="similarity">
    <text evidence="1">Belongs to the snRNP Sm proteins family.</text>
</comment>
<dbReference type="SMART" id="SM00651">
    <property type="entry name" value="Sm"/>
    <property type="match status" value="1"/>
</dbReference>
<dbReference type="InterPro" id="IPR047575">
    <property type="entry name" value="Sm"/>
</dbReference>
<evidence type="ECO:0000256" key="1">
    <source>
        <dbReference type="ARBA" id="ARBA00006850"/>
    </source>
</evidence>
<dbReference type="AlphaFoldDB" id="A0A8V1AG12"/>
<name>A0A8V1AG12_CHICK</name>
<evidence type="ECO:0000313" key="5">
    <source>
        <dbReference type="Proteomes" id="UP000000539"/>
    </source>
</evidence>
<dbReference type="Pfam" id="PF01423">
    <property type="entry name" value="LSM"/>
    <property type="match status" value="1"/>
</dbReference>
<dbReference type="PANTHER" id="PTHR10553">
    <property type="entry name" value="SMALL NUCLEAR RIBONUCLEOPROTEIN"/>
    <property type="match status" value="1"/>
</dbReference>
<dbReference type="PANTHER" id="PTHR10553:SF5">
    <property type="entry name" value="U6 SNRNA-ASSOCIATED SM-LIKE PROTEIN LSM7"/>
    <property type="match status" value="1"/>
</dbReference>
<evidence type="ECO:0000259" key="3">
    <source>
        <dbReference type="PROSITE" id="PS52002"/>
    </source>
</evidence>
<evidence type="ECO:0007829" key="6">
    <source>
        <dbReference type="PeptideAtlas" id="A0A8V1AG12"/>
    </source>
</evidence>
<dbReference type="InterPro" id="IPR001163">
    <property type="entry name" value="Sm_dom_euk/arc"/>
</dbReference>
<dbReference type="InterPro" id="IPR010920">
    <property type="entry name" value="LSM_dom_sf"/>
</dbReference>
<dbReference type="GO" id="GO:1990904">
    <property type="term" value="C:ribonucleoprotein complex"/>
    <property type="evidence" value="ECO:0007669"/>
    <property type="project" value="UniProtKB-KW"/>
</dbReference>
<dbReference type="InterPro" id="IPR044641">
    <property type="entry name" value="Lsm7/SmG-like"/>
</dbReference>